<comment type="caution">
    <text evidence="3">The sequence shown here is derived from an EMBL/GenBank/DDBJ whole genome shotgun (WGS) entry which is preliminary data.</text>
</comment>
<dbReference type="PANTHER" id="PTHR13939">
    <property type="entry name" value="NICOTINAMIDE-NUCLEOTIDE AMIDOHYDROLASE PNCC"/>
    <property type="match status" value="1"/>
</dbReference>
<dbReference type="InterPro" id="IPR050101">
    <property type="entry name" value="CinA"/>
</dbReference>
<dbReference type="Gene3D" id="3.40.980.10">
    <property type="entry name" value="MoaB/Mog-like domain"/>
    <property type="match status" value="1"/>
</dbReference>
<protein>
    <submittedName>
        <fullName evidence="3">Unnamed protein product</fullName>
    </submittedName>
</protein>
<dbReference type="SUPFAM" id="SSF53218">
    <property type="entry name" value="Molybdenum cofactor biosynthesis proteins"/>
    <property type="match status" value="1"/>
</dbReference>
<organism evidence="3 4">
    <name type="scientific">Phytophthora lilii</name>
    <dbReference type="NCBI Taxonomy" id="2077276"/>
    <lineage>
        <taxon>Eukaryota</taxon>
        <taxon>Sar</taxon>
        <taxon>Stramenopiles</taxon>
        <taxon>Oomycota</taxon>
        <taxon>Peronosporomycetes</taxon>
        <taxon>Peronosporales</taxon>
        <taxon>Peronosporaceae</taxon>
        <taxon>Phytophthora</taxon>
    </lineage>
</organism>
<name>A0A9W6U211_9STRA</name>
<dbReference type="Pfam" id="PF00994">
    <property type="entry name" value="MoCF_biosynth"/>
    <property type="match status" value="1"/>
</dbReference>
<dbReference type="InterPro" id="IPR036425">
    <property type="entry name" value="MoaB/Mog-like_dom_sf"/>
</dbReference>
<keyword evidence="4" id="KW-1185">Reference proteome</keyword>
<dbReference type="InterPro" id="IPR001453">
    <property type="entry name" value="MoaB/Mog_dom"/>
</dbReference>
<dbReference type="OrthoDB" id="270728at2759"/>
<reference evidence="3" key="1">
    <citation type="submission" date="2023-04" db="EMBL/GenBank/DDBJ databases">
        <title>Phytophthora lilii NBRC 32176.</title>
        <authorList>
            <person name="Ichikawa N."/>
            <person name="Sato H."/>
            <person name="Tonouchi N."/>
        </authorList>
    </citation>
    <scope>NUCLEOTIDE SEQUENCE</scope>
    <source>
        <strain evidence="3">NBRC 32176</strain>
    </source>
</reference>
<evidence type="ECO:0000313" key="3">
    <source>
        <dbReference type="EMBL" id="GMF27219.1"/>
    </source>
</evidence>
<gene>
    <name evidence="3" type="ORF">Plil01_001138200</name>
</gene>
<evidence type="ECO:0000259" key="1">
    <source>
        <dbReference type="Pfam" id="PF00994"/>
    </source>
</evidence>
<proteinExistence type="predicted"/>
<sequence>MSSLPPAPRAAVCVIANEVLTGKVSAAKVFSIFKSSSPLNIFFYFYGANYISQTLDTNSHWISKLMFRRGIDLKRVVVIPDEEEAIVSTVKELSQMVGPSGYVFTTGGIGPTHDDITYESVPTPSQVKTLKLEGDIAAKLTEVQNAHPNIAIGSYVNLTKDETGVRDTGFNTRLTIEGRDEAEVKAVSDKIATLFDGEPVAPSDK</sequence>
<feature type="domain" description="FAD synthase middle" evidence="2">
    <location>
        <begin position="131"/>
        <end position="198"/>
    </location>
</feature>
<dbReference type="InterPro" id="IPR056596">
    <property type="entry name" value="FLAD1_M"/>
</dbReference>
<dbReference type="PANTHER" id="PTHR13939:SF0">
    <property type="entry name" value="NMN AMIDOHYDROLASE-LIKE PROTEIN YFAY"/>
    <property type="match status" value="1"/>
</dbReference>
<accession>A0A9W6U211</accession>
<evidence type="ECO:0000259" key="2">
    <source>
        <dbReference type="Pfam" id="PF24102"/>
    </source>
</evidence>
<dbReference type="EMBL" id="BSXW01000650">
    <property type="protein sequence ID" value="GMF27219.1"/>
    <property type="molecule type" value="Genomic_DNA"/>
</dbReference>
<dbReference type="AlphaFoldDB" id="A0A9W6U211"/>
<dbReference type="Pfam" id="PF24102">
    <property type="entry name" value="FLAD1_M"/>
    <property type="match status" value="1"/>
</dbReference>
<dbReference type="Proteomes" id="UP001165083">
    <property type="component" value="Unassembled WGS sequence"/>
</dbReference>
<evidence type="ECO:0000313" key="4">
    <source>
        <dbReference type="Proteomes" id="UP001165083"/>
    </source>
</evidence>
<feature type="domain" description="MoaB/Mog" evidence="1">
    <location>
        <begin position="52"/>
        <end position="121"/>
    </location>
</feature>